<evidence type="ECO:0000313" key="19">
    <source>
        <dbReference type="Proteomes" id="UP000486351"/>
    </source>
</evidence>
<dbReference type="AlphaFoldDB" id="A0A6A3YC56"/>
<keyword evidence="12" id="KW-1185">Reference proteome</keyword>
<dbReference type="EMBL" id="QXFW01000394">
    <property type="protein sequence ID" value="KAE9013620.1"/>
    <property type="molecule type" value="Genomic_DNA"/>
</dbReference>
<evidence type="ECO:0000313" key="11">
    <source>
        <dbReference type="Proteomes" id="UP000429523"/>
    </source>
</evidence>
<dbReference type="Proteomes" id="UP000486351">
    <property type="component" value="Unassembled WGS sequence"/>
</dbReference>
<evidence type="ECO:0000313" key="17">
    <source>
        <dbReference type="Proteomes" id="UP000460718"/>
    </source>
</evidence>
<comment type="caution">
    <text evidence="6">The sequence shown here is derived from an EMBL/GenBank/DDBJ whole genome shotgun (WGS) entry which is preliminary data.</text>
</comment>
<accession>A0A6A3YC56</accession>
<evidence type="ECO:0000313" key="15">
    <source>
        <dbReference type="Proteomes" id="UP000440732"/>
    </source>
</evidence>
<dbReference type="Proteomes" id="UP000440367">
    <property type="component" value="Unassembled WGS sequence"/>
</dbReference>
<evidence type="ECO:0000313" key="16">
    <source>
        <dbReference type="Proteomes" id="UP000441208"/>
    </source>
</evidence>
<evidence type="ECO:0000313" key="6">
    <source>
        <dbReference type="EMBL" id="KAE9215306.1"/>
    </source>
</evidence>
<gene>
    <name evidence="9" type="ORF">PF001_g8693</name>
    <name evidence="8" type="ORF">PF002_g10654</name>
    <name evidence="7" type="ORF">PF004_g8571</name>
    <name evidence="6" type="ORF">PF005_g9498</name>
    <name evidence="5" type="ORF">PF006_g8799</name>
    <name evidence="3" type="ORF">PF007_g9627</name>
    <name evidence="10" type="ORF">PF008_g8846</name>
    <name evidence="1" type="ORF">PF009_g10107</name>
    <name evidence="4" type="ORF">PF010_g8530</name>
    <name evidence="2" type="ORF">PF011_g8407</name>
</gene>
<evidence type="ECO:0000313" key="20">
    <source>
        <dbReference type="Proteomes" id="UP000488956"/>
    </source>
</evidence>
<dbReference type="Proteomes" id="UP000437068">
    <property type="component" value="Unassembled WGS sequence"/>
</dbReference>
<dbReference type="Proteomes" id="UP000460718">
    <property type="component" value="Unassembled WGS sequence"/>
</dbReference>
<evidence type="ECO:0000313" key="12">
    <source>
        <dbReference type="Proteomes" id="UP000433483"/>
    </source>
</evidence>
<name>A0A6A3YC56_9STRA</name>
<dbReference type="EMBL" id="QXFY01000407">
    <property type="protein sequence ID" value="KAE9345257.1"/>
    <property type="molecule type" value="Genomic_DNA"/>
</dbReference>
<protein>
    <submittedName>
        <fullName evidence="6">Uncharacterized protein</fullName>
    </submittedName>
</protein>
<evidence type="ECO:0000313" key="1">
    <source>
        <dbReference type="EMBL" id="KAE8940075.1"/>
    </source>
</evidence>
<evidence type="ECO:0000313" key="3">
    <source>
        <dbReference type="EMBL" id="KAE9116561.1"/>
    </source>
</evidence>
<dbReference type="EMBL" id="QXFZ01000436">
    <property type="protein sequence ID" value="KAE9116561.1"/>
    <property type="molecule type" value="Genomic_DNA"/>
</dbReference>
<evidence type="ECO:0000313" key="5">
    <source>
        <dbReference type="EMBL" id="KAE9146438.1"/>
    </source>
</evidence>
<evidence type="ECO:0000313" key="14">
    <source>
        <dbReference type="Proteomes" id="UP000440367"/>
    </source>
</evidence>
<dbReference type="EMBL" id="QXGA01000407">
    <property type="protein sequence ID" value="KAE9146438.1"/>
    <property type="molecule type" value="Genomic_DNA"/>
</dbReference>
<evidence type="ECO:0000313" key="8">
    <source>
        <dbReference type="EMBL" id="KAE9238385.1"/>
    </source>
</evidence>
<evidence type="ECO:0000313" key="9">
    <source>
        <dbReference type="EMBL" id="KAE9313559.1"/>
    </source>
</evidence>
<dbReference type="Proteomes" id="UP000429523">
    <property type="component" value="Unassembled WGS sequence"/>
</dbReference>
<proteinExistence type="predicted"/>
<dbReference type="Proteomes" id="UP000440732">
    <property type="component" value="Unassembled WGS sequence"/>
</dbReference>
<dbReference type="EMBL" id="QXGE01000400">
    <property type="protein sequence ID" value="KAE9313559.1"/>
    <property type="molecule type" value="Genomic_DNA"/>
</dbReference>
<dbReference type="Proteomes" id="UP000433483">
    <property type="component" value="Unassembled WGS sequence"/>
</dbReference>
<evidence type="ECO:0000313" key="7">
    <source>
        <dbReference type="EMBL" id="KAE9237467.1"/>
    </source>
</evidence>
<dbReference type="EMBL" id="QXGD01000472">
    <property type="protein sequence ID" value="KAE9238385.1"/>
    <property type="molecule type" value="Genomic_DNA"/>
</dbReference>
<dbReference type="EMBL" id="QXGF01000448">
    <property type="protein sequence ID" value="KAE8940075.1"/>
    <property type="molecule type" value="Genomic_DNA"/>
</dbReference>
<dbReference type="Proteomes" id="UP000441208">
    <property type="component" value="Unassembled WGS sequence"/>
</dbReference>
<sequence>MASRMLICVLSSTNCVCTRTHHTTSRSLLCSASSASCPRSFSATRQAISM</sequence>
<dbReference type="EMBL" id="QXFX01000388">
    <property type="protein sequence ID" value="KAE9117654.1"/>
    <property type="molecule type" value="Genomic_DNA"/>
</dbReference>
<evidence type="ECO:0000313" key="18">
    <source>
        <dbReference type="Proteomes" id="UP000476176"/>
    </source>
</evidence>
<evidence type="ECO:0000313" key="4">
    <source>
        <dbReference type="EMBL" id="KAE9117654.1"/>
    </source>
</evidence>
<organism evidence="6 12">
    <name type="scientific">Phytophthora fragariae</name>
    <dbReference type="NCBI Taxonomy" id="53985"/>
    <lineage>
        <taxon>Eukaryota</taxon>
        <taxon>Sar</taxon>
        <taxon>Stramenopiles</taxon>
        <taxon>Oomycota</taxon>
        <taxon>Peronosporomycetes</taxon>
        <taxon>Peronosporales</taxon>
        <taxon>Peronosporaceae</taxon>
        <taxon>Phytophthora</taxon>
    </lineage>
</organism>
<reference evidence="11 12" key="1">
    <citation type="submission" date="2018-08" db="EMBL/GenBank/DDBJ databases">
        <title>Genomic investigation of the strawberry pathogen Phytophthora fragariae indicates pathogenicity is determined by transcriptional variation in three key races.</title>
        <authorList>
            <person name="Adams T.M."/>
            <person name="Armitage A.D."/>
            <person name="Sobczyk M.K."/>
            <person name="Bates H.J."/>
            <person name="Dunwell J.M."/>
            <person name="Nellist C.F."/>
            <person name="Harrison R.J."/>
        </authorList>
    </citation>
    <scope>NUCLEOTIDE SEQUENCE [LARGE SCALE GENOMIC DNA]</scope>
    <source>
        <strain evidence="9 13">A4</strain>
        <strain evidence="8 14">BC-1</strain>
        <strain evidence="7 18">BC-23</strain>
        <strain evidence="6 12">NOV-27</strain>
        <strain evidence="5 15">NOV-5</strain>
        <strain evidence="3 16">NOV-71</strain>
        <strain evidence="10 19">NOV-77</strain>
        <strain evidence="1 11">NOV-9</strain>
        <strain evidence="4 20">ONT-3</strain>
        <strain evidence="2 17">SCRP245</strain>
    </source>
</reference>
<evidence type="ECO:0000313" key="13">
    <source>
        <dbReference type="Proteomes" id="UP000437068"/>
    </source>
</evidence>
<dbReference type="Proteomes" id="UP000488956">
    <property type="component" value="Unassembled WGS sequence"/>
</dbReference>
<dbReference type="EMBL" id="QXGB01000429">
    <property type="protein sequence ID" value="KAE9215306.1"/>
    <property type="molecule type" value="Genomic_DNA"/>
</dbReference>
<evidence type="ECO:0000313" key="10">
    <source>
        <dbReference type="EMBL" id="KAE9345257.1"/>
    </source>
</evidence>
<dbReference type="Proteomes" id="UP000476176">
    <property type="component" value="Unassembled WGS sequence"/>
</dbReference>
<evidence type="ECO:0000313" key="2">
    <source>
        <dbReference type="EMBL" id="KAE9013620.1"/>
    </source>
</evidence>
<dbReference type="EMBL" id="QXGC01000401">
    <property type="protein sequence ID" value="KAE9237467.1"/>
    <property type="molecule type" value="Genomic_DNA"/>
</dbReference>